<evidence type="ECO:0000256" key="6">
    <source>
        <dbReference type="ARBA" id="ARBA00022840"/>
    </source>
</evidence>
<dbReference type="InterPro" id="IPR000577">
    <property type="entry name" value="Carb_kinase_FGGY"/>
</dbReference>
<evidence type="ECO:0000259" key="11">
    <source>
        <dbReference type="Pfam" id="PF00370"/>
    </source>
</evidence>
<sequence>MTFLGIDLGTSGLRALLVDAAGNPVGATERSYDARRPFPGWSEQDPSDWIAALEGAVEELRAKFPAFAELRGIGVSGQMHGAVLLDDAGQVLRPCILWNDTRSHAQAARLDAMPELRALSGNIVFPGFTAPKLEWLRENEPEVHARVAKVLLPAAYLNHYLTGEFVADMSDSAGTSWLDVGKRQWSDSLLKASHMRRDQMPALVEGCEEAGRLRPALLTKWGLRGPVSVAGGAGDNAAAACGIGALHEGQGFVSLGTSGVLLVARDGYSPAPETAVHTFCHAIPGRWYQMGVMLAATDSLNWLARITDRKPAVLTGQLGDALKKPGRVRFLPYLAGERTPHNDANIRGSFTGLGLATSVDDLTRAVLEGVAFGLRDSFEALKATGANMESLIAIGGGTASHYWLRLIATVLDLPLRLPAGGEFGAALGAARLGMAAATGVSPESIMTTPDSRETIEPAAEMTGAFDDGYDAFQRAYPALRSVQ</sequence>
<keyword evidence="7 8" id="KW-0119">Carbohydrate metabolism</keyword>
<comment type="catalytic activity">
    <reaction evidence="8 10">
        <text>D-xylulose + ATP = D-xylulose 5-phosphate + ADP + H(+)</text>
        <dbReference type="Rhea" id="RHEA:10964"/>
        <dbReference type="ChEBI" id="CHEBI:15378"/>
        <dbReference type="ChEBI" id="CHEBI:17140"/>
        <dbReference type="ChEBI" id="CHEBI:30616"/>
        <dbReference type="ChEBI" id="CHEBI:57737"/>
        <dbReference type="ChEBI" id="CHEBI:456216"/>
        <dbReference type="EC" id="2.7.1.17"/>
    </reaction>
</comment>
<comment type="caution">
    <text evidence="13">The sequence shown here is derived from an EMBL/GenBank/DDBJ whole genome shotgun (WGS) entry which is preliminary data.</text>
</comment>
<dbReference type="PIRSF" id="PIRSF000538">
    <property type="entry name" value="GlpK"/>
    <property type="match status" value="1"/>
</dbReference>
<evidence type="ECO:0000256" key="8">
    <source>
        <dbReference type="HAMAP-Rule" id="MF_02220"/>
    </source>
</evidence>
<evidence type="ECO:0000256" key="7">
    <source>
        <dbReference type="ARBA" id="ARBA00023277"/>
    </source>
</evidence>
<reference evidence="13" key="1">
    <citation type="submission" date="2021-01" db="EMBL/GenBank/DDBJ databases">
        <title>Genome seq and assembly of Tabrizicola sp. KVB23.</title>
        <authorList>
            <person name="Chhetri G."/>
        </authorList>
    </citation>
    <scope>NUCLEOTIDE SEQUENCE</scope>
    <source>
        <strain evidence="13">KVB23</strain>
    </source>
</reference>
<feature type="domain" description="Carbohydrate kinase FGGY C-terminal" evidence="12">
    <location>
        <begin position="252"/>
        <end position="437"/>
    </location>
</feature>
<feature type="binding site" evidence="8">
    <location>
        <begin position="79"/>
        <end position="80"/>
    </location>
    <ligand>
        <name>substrate</name>
    </ligand>
</feature>
<evidence type="ECO:0000259" key="12">
    <source>
        <dbReference type="Pfam" id="PF02782"/>
    </source>
</evidence>
<dbReference type="InterPro" id="IPR050406">
    <property type="entry name" value="FGGY_Carb_Kinase"/>
</dbReference>
<dbReference type="SUPFAM" id="SSF53067">
    <property type="entry name" value="Actin-like ATPase domain"/>
    <property type="match status" value="2"/>
</dbReference>
<dbReference type="GO" id="GO:0005524">
    <property type="term" value="F:ATP binding"/>
    <property type="evidence" value="ECO:0007669"/>
    <property type="project" value="UniProtKB-UniRule"/>
</dbReference>
<dbReference type="InterPro" id="IPR006000">
    <property type="entry name" value="Xylulokinase"/>
</dbReference>
<dbReference type="Proteomes" id="UP000619033">
    <property type="component" value="Unassembled WGS sequence"/>
</dbReference>
<dbReference type="InterPro" id="IPR018483">
    <property type="entry name" value="Carb_kinase_FGGY_CS"/>
</dbReference>
<dbReference type="InterPro" id="IPR018484">
    <property type="entry name" value="FGGY_N"/>
</dbReference>
<dbReference type="Pfam" id="PF00370">
    <property type="entry name" value="FGGY_N"/>
    <property type="match status" value="1"/>
</dbReference>
<keyword evidence="3 8" id="KW-0808">Transferase</keyword>
<keyword evidence="4 8" id="KW-0547">Nucleotide-binding</keyword>
<comment type="similarity">
    <text evidence="1 8 9">Belongs to the FGGY kinase family.</text>
</comment>
<evidence type="ECO:0000256" key="1">
    <source>
        <dbReference type="ARBA" id="ARBA00009156"/>
    </source>
</evidence>
<dbReference type="GO" id="GO:0004856">
    <property type="term" value="F:D-xylulokinase activity"/>
    <property type="evidence" value="ECO:0007669"/>
    <property type="project" value="UniProtKB-UniRule"/>
</dbReference>
<dbReference type="HAMAP" id="MF_02220">
    <property type="entry name" value="XylB"/>
    <property type="match status" value="1"/>
</dbReference>
<keyword evidence="2 8" id="KW-0859">Xylose metabolism</keyword>
<comment type="function">
    <text evidence="8">Catalyzes the phosphorylation of D-xylulose to D-xylulose 5-phosphate.</text>
</comment>
<dbReference type="Gene3D" id="3.30.420.40">
    <property type="match status" value="2"/>
</dbReference>
<evidence type="ECO:0000256" key="5">
    <source>
        <dbReference type="ARBA" id="ARBA00022777"/>
    </source>
</evidence>
<organism evidence="13 14">
    <name type="scientific">Fuscibacter oryzae</name>
    <dbReference type="NCBI Taxonomy" id="2803939"/>
    <lineage>
        <taxon>Bacteria</taxon>
        <taxon>Pseudomonadati</taxon>
        <taxon>Pseudomonadota</taxon>
        <taxon>Alphaproteobacteria</taxon>
        <taxon>Rhodobacterales</taxon>
        <taxon>Paracoccaceae</taxon>
        <taxon>Fuscibacter</taxon>
    </lineage>
</organism>
<dbReference type="PANTHER" id="PTHR43095:SF6">
    <property type="entry name" value="XYLULOSE KINASE"/>
    <property type="match status" value="1"/>
</dbReference>
<keyword evidence="14" id="KW-1185">Reference proteome</keyword>
<name>A0A8J7MR82_9RHOB</name>
<dbReference type="EC" id="2.7.1.17" evidence="8 10"/>
<evidence type="ECO:0000256" key="4">
    <source>
        <dbReference type="ARBA" id="ARBA00022741"/>
    </source>
</evidence>
<accession>A0A8J7MR82</accession>
<dbReference type="CDD" id="cd07808">
    <property type="entry name" value="ASKHA_NBD_FGGY_EcXK-like"/>
    <property type="match status" value="1"/>
</dbReference>
<keyword evidence="6 8" id="KW-0067">ATP-binding</keyword>
<feature type="active site" description="Proton acceptor" evidence="8">
    <location>
        <position position="235"/>
    </location>
</feature>
<gene>
    <name evidence="8 10 13" type="primary">xylB</name>
    <name evidence="13" type="ORF">JI744_08300</name>
</gene>
<keyword evidence="5 8" id="KW-0418">Kinase</keyword>
<evidence type="ECO:0000313" key="13">
    <source>
        <dbReference type="EMBL" id="MBL4928102.1"/>
    </source>
</evidence>
<evidence type="ECO:0000256" key="10">
    <source>
        <dbReference type="RuleBase" id="RU364073"/>
    </source>
</evidence>
<dbReference type="NCBIfam" id="TIGR01312">
    <property type="entry name" value="XylB"/>
    <property type="match status" value="1"/>
</dbReference>
<evidence type="ECO:0000256" key="3">
    <source>
        <dbReference type="ARBA" id="ARBA00022679"/>
    </source>
</evidence>
<dbReference type="PROSITE" id="PS00933">
    <property type="entry name" value="FGGY_KINASES_1"/>
    <property type="match status" value="1"/>
</dbReference>
<evidence type="ECO:0000313" key="14">
    <source>
        <dbReference type="Proteomes" id="UP000619033"/>
    </source>
</evidence>
<feature type="domain" description="Carbohydrate kinase FGGY N-terminal" evidence="11">
    <location>
        <begin position="3"/>
        <end position="242"/>
    </location>
</feature>
<feature type="site" description="Important for activity" evidence="8">
    <location>
        <position position="7"/>
    </location>
</feature>
<dbReference type="RefSeq" id="WP_202659465.1">
    <property type="nucleotide sequence ID" value="NZ_JAESVP010000004.1"/>
</dbReference>
<dbReference type="InterPro" id="IPR018485">
    <property type="entry name" value="FGGY_C"/>
</dbReference>
<protein>
    <recommendedName>
        <fullName evidence="8 10">Xylulose kinase</fullName>
        <shortName evidence="8 10">Xylulokinase</shortName>
        <ecNumber evidence="8 10">2.7.1.17</ecNumber>
    </recommendedName>
</protein>
<evidence type="ECO:0000256" key="2">
    <source>
        <dbReference type="ARBA" id="ARBA00022629"/>
    </source>
</evidence>
<dbReference type="GO" id="GO:0042732">
    <property type="term" value="P:D-xylose metabolic process"/>
    <property type="evidence" value="ECO:0007669"/>
    <property type="project" value="UniProtKB-KW"/>
</dbReference>
<dbReference type="GO" id="GO:0005998">
    <property type="term" value="P:xylulose catabolic process"/>
    <property type="evidence" value="ECO:0007669"/>
    <property type="project" value="UniProtKB-UniRule"/>
</dbReference>
<dbReference type="PANTHER" id="PTHR43095">
    <property type="entry name" value="SUGAR KINASE"/>
    <property type="match status" value="1"/>
</dbReference>
<dbReference type="Pfam" id="PF02782">
    <property type="entry name" value="FGGY_C"/>
    <property type="match status" value="1"/>
</dbReference>
<proteinExistence type="inferred from homology"/>
<dbReference type="AlphaFoldDB" id="A0A8J7MR82"/>
<dbReference type="InterPro" id="IPR043129">
    <property type="entry name" value="ATPase_NBD"/>
</dbReference>
<dbReference type="PROSITE" id="PS00445">
    <property type="entry name" value="FGGY_KINASES_2"/>
    <property type="match status" value="1"/>
</dbReference>
<dbReference type="EMBL" id="JAESVP010000004">
    <property type="protein sequence ID" value="MBL4928102.1"/>
    <property type="molecule type" value="Genomic_DNA"/>
</dbReference>
<evidence type="ECO:0000256" key="9">
    <source>
        <dbReference type="RuleBase" id="RU003733"/>
    </source>
</evidence>